<dbReference type="Gene3D" id="3.40.50.720">
    <property type="entry name" value="NAD(P)-binding Rossmann-like Domain"/>
    <property type="match status" value="1"/>
</dbReference>
<dbReference type="InterPro" id="IPR015955">
    <property type="entry name" value="Lactate_DH/Glyco_Ohase_4_C"/>
</dbReference>
<dbReference type="SUPFAM" id="SSF56112">
    <property type="entry name" value="Protein kinase-like (PK-like)"/>
    <property type="match status" value="1"/>
</dbReference>
<evidence type="ECO:0000256" key="5">
    <source>
        <dbReference type="ARBA" id="ARBA00022840"/>
    </source>
</evidence>
<organism evidence="8 9">
    <name type="scientific">Leptobrachium leishanense</name>
    <name type="common">Leishan spiny toad</name>
    <dbReference type="NCBI Taxonomy" id="445787"/>
    <lineage>
        <taxon>Eukaryota</taxon>
        <taxon>Metazoa</taxon>
        <taxon>Chordata</taxon>
        <taxon>Craniata</taxon>
        <taxon>Vertebrata</taxon>
        <taxon>Euteleostomi</taxon>
        <taxon>Amphibia</taxon>
        <taxon>Batrachia</taxon>
        <taxon>Anura</taxon>
        <taxon>Pelobatoidea</taxon>
        <taxon>Megophryidae</taxon>
        <taxon>Leptobrachium</taxon>
    </lineage>
</organism>
<dbReference type="SUPFAM" id="SSF51735">
    <property type="entry name" value="NAD(P)-binding Rossmann-fold domains"/>
    <property type="match status" value="1"/>
</dbReference>
<evidence type="ECO:0000256" key="4">
    <source>
        <dbReference type="ARBA" id="ARBA00022777"/>
    </source>
</evidence>
<keyword evidence="4" id="KW-0418">Kinase</keyword>
<evidence type="ECO:0000259" key="7">
    <source>
        <dbReference type="PROSITE" id="PS51322"/>
    </source>
</evidence>
<dbReference type="Pfam" id="PF05743">
    <property type="entry name" value="UEV"/>
    <property type="match status" value="1"/>
</dbReference>
<evidence type="ECO:0000256" key="1">
    <source>
        <dbReference type="ARBA" id="ARBA00022527"/>
    </source>
</evidence>
<evidence type="ECO:0000313" key="8">
    <source>
        <dbReference type="Ensembl" id="ENSLLEP00000014020.1"/>
    </source>
</evidence>
<dbReference type="SMART" id="SM00220">
    <property type="entry name" value="S_TKc"/>
    <property type="match status" value="1"/>
</dbReference>
<dbReference type="Proteomes" id="UP000694569">
    <property type="component" value="Unplaced"/>
</dbReference>
<dbReference type="InterPro" id="IPR000719">
    <property type="entry name" value="Prot_kinase_dom"/>
</dbReference>
<dbReference type="CDD" id="cd11685">
    <property type="entry name" value="UEV_TSG101-like"/>
    <property type="match status" value="1"/>
</dbReference>
<dbReference type="PANTHER" id="PTHR24351">
    <property type="entry name" value="RIBOSOMAL PROTEIN S6 KINASE"/>
    <property type="match status" value="1"/>
</dbReference>
<dbReference type="GO" id="GO:0004674">
    <property type="term" value="F:protein serine/threonine kinase activity"/>
    <property type="evidence" value="ECO:0007669"/>
    <property type="project" value="UniProtKB-KW"/>
</dbReference>
<keyword evidence="1" id="KW-0723">Serine/threonine-protein kinase</keyword>
<dbReference type="InterPro" id="IPR008883">
    <property type="entry name" value="UEV_N"/>
</dbReference>
<dbReference type="Gene3D" id="3.30.200.20">
    <property type="entry name" value="Phosphorylase Kinase, domain 1"/>
    <property type="match status" value="1"/>
</dbReference>
<dbReference type="GO" id="GO:0005524">
    <property type="term" value="F:ATP binding"/>
    <property type="evidence" value="ECO:0007669"/>
    <property type="project" value="UniProtKB-KW"/>
</dbReference>
<feature type="domain" description="Protein kinase" evidence="6">
    <location>
        <begin position="432"/>
        <end position="683"/>
    </location>
</feature>
<dbReference type="GO" id="GO:0019752">
    <property type="term" value="P:carboxylic acid metabolic process"/>
    <property type="evidence" value="ECO:0007669"/>
    <property type="project" value="InterPro"/>
</dbReference>
<evidence type="ECO:0000313" key="9">
    <source>
        <dbReference type="Proteomes" id="UP000694569"/>
    </source>
</evidence>
<accession>A0A8C5MFT8</accession>
<keyword evidence="9" id="KW-1185">Reference proteome</keyword>
<feature type="domain" description="UEV" evidence="7">
    <location>
        <begin position="25"/>
        <end position="168"/>
    </location>
</feature>
<dbReference type="GO" id="GO:0015031">
    <property type="term" value="P:protein transport"/>
    <property type="evidence" value="ECO:0007669"/>
    <property type="project" value="InterPro"/>
</dbReference>
<dbReference type="PROSITE" id="PS51322">
    <property type="entry name" value="UEV"/>
    <property type="match status" value="1"/>
</dbReference>
<dbReference type="InterPro" id="IPR001236">
    <property type="entry name" value="Lactate/malate_DH_N"/>
</dbReference>
<dbReference type="InterPro" id="IPR011009">
    <property type="entry name" value="Kinase-like_dom_sf"/>
</dbReference>
<dbReference type="GO" id="GO:0016616">
    <property type="term" value="F:oxidoreductase activity, acting on the CH-OH group of donors, NAD or NADP as acceptor"/>
    <property type="evidence" value="ECO:0007669"/>
    <property type="project" value="InterPro"/>
</dbReference>
<sequence>MNVARHLQRHQMLQSMKVLKVGAVAVGTSGSISSVSTYKFRDLTIEELKDVHKAFPNFTYSMDAYTFKDGSRKDLLKVTGTIPMKFQGNKYNIPICLWILDSHPFAPPLCFLQPTENMGIRVGKHIDAQGRIYLPYLQNWSHPKSTVVSLTREMVAMFEEDLPVYSLSAADVARQRELLSYIAQVTDGVSKVEVNSSGRGKVTVIGGGDLALSCLLAISAKGSADKLVLLDISDGSTKGGGAVDLEAFPIPNVQLSKDLVSTAGSKLVIVTVNAWSSGQSYLGVLQSNVDLLRSIVPSVSYHSPGCVLLIASQPVEVMTYVAWKLSGLHHMQVIGIGCNLDTGRFQHFLRNLTSSDGNNGGQEAWIIGEQGENKVSAWSDTESTNSNLSPKLYPRIFQEQLSSRAMEMLKGKGQRSWSVGLSVADLTDTILQNKQKTHSVSSLCRVMLASLKDTNQQVAIKIMEKEPFLTASVRTERNVLQVARGCPFLCHGLAAFQTQEFAYLVLEYVHGGTLNSFMKRRGQLTLDEVRNLLAQMICGLQYLHSCGIIHRDLKPENILMSDDGHIKIADFGLAAENMTGGRVTRGRIGTPFFLAPEQLSLRSYGASVDWWAMGVIFSIMLTGKYPFDDTGTVEMYQDEVLKTRHRYPSELPKDAEDLLNKLLDKNPETRLGVAGNIRQHPFFQSINWEEVESCQAVPPCCPTTSQDRQKVIPGEVFRFMDDCSYVTDSQKIFGLSFVAPDWPE</sequence>
<dbReference type="PRINTS" id="PR00086">
    <property type="entry name" value="LLDHDRGNASE"/>
</dbReference>
<protein>
    <recommendedName>
        <fullName evidence="10">Protein kinase domain-containing protein</fullName>
    </recommendedName>
</protein>
<keyword evidence="5" id="KW-0067">ATP-binding</keyword>
<dbReference type="Gene3D" id="1.10.510.10">
    <property type="entry name" value="Transferase(Phosphotransferase) domain 1"/>
    <property type="match status" value="1"/>
</dbReference>
<dbReference type="SMART" id="SM00212">
    <property type="entry name" value="UBCc"/>
    <property type="match status" value="1"/>
</dbReference>
<evidence type="ECO:0008006" key="10">
    <source>
        <dbReference type="Google" id="ProtNLM"/>
    </source>
</evidence>
<proteinExistence type="predicted"/>
<dbReference type="PROSITE" id="PS50011">
    <property type="entry name" value="PROTEIN_KINASE_DOM"/>
    <property type="match status" value="1"/>
</dbReference>
<dbReference type="InterPro" id="IPR016135">
    <property type="entry name" value="UBQ-conjugating_enzyme/RWD"/>
</dbReference>
<dbReference type="PROSITE" id="PS00108">
    <property type="entry name" value="PROTEIN_KINASE_ST"/>
    <property type="match status" value="1"/>
</dbReference>
<dbReference type="SUPFAM" id="SSF54495">
    <property type="entry name" value="UBC-like"/>
    <property type="match status" value="1"/>
</dbReference>
<evidence type="ECO:0000259" key="6">
    <source>
        <dbReference type="PROSITE" id="PS50011"/>
    </source>
</evidence>
<reference evidence="8" key="1">
    <citation type="submission" date="2025-08" db="UniProtKB">
        <authorList>
            <consortium name="Ensembl"/>
        </authorList>
    </citation>
    <scope>IDENTIFICATION</scope>
</reference>
<dbReference type="InterPro" id="IPR008271">
    <property type="entry name" value="Ser/Thr_kinase_AS"/>
</dbReference>
<dbReference type="Pfam" id="PF00056">
    <property type="entry name" value="Ldh_1_N"/>
    <property type="match status" value="1"/>
</dbReference>
<dbReference type="OrthoDB" id="5405561at2759"/>
<keyword evidence="2" id="KW-0808">Transferase</keyword>
<evidence type="ECO:0000256" key="3">
    <source>
        <dbReference type="ARBA" id="ARBA00022741"/>
    </source>
</evidence>
<dbReference type="Gene3D" id="3.10.110.10">
    <property type="entry name" value="Ubiquitin Conjugating Enzyme"/>
    <property type="match status" value="1"/>
</dbReference>
<reference evidence="8" key="2">
    <citation type="submission" date="2025-09" db="UniProtKB">
        <authorList>
            <consortium name="Ensembl"/>
        </authorList>
    </citation>
    <scope>IDENTIFICATION</scope>
</reference>
<dbReference type="InterPro" id="IPR036291">
    <property type="entry name" value="NAD(P)-bd_dom_sf"/>
</dbReference>
<keyword evidence="3" id="KW-0547">Nucleotide-binding</keyword>
<dbReference type="Ensembl" id="ENSLLET00000014572.1">
    <property type="protein sequence ID" value="ENSLLEP00000014020.1"/>
    <property type="gene ID" value="ENSLLEG00000008744.1"/>
</dbReference>
<name>A0A8C5MFT8_9ANUR</name>
<dbReference type="GeneTree" id="ENSGT00940000154203"/>
<dbReference type="CDD" id="cd05123">
    <property type="entry name" value="STKc_AGC"/>
    <property type="match status" value="1"/>
</dbReference>
<dbReference type="InterPro" id="IPR045270">
    <property type="entry name" value="STKc_AGC"/>
</dbReference>
<dbReference type="InterPro" id="IPR001557">
    <property type="entry name" value="L-lactate/malate_DH"/>
</dbReference>
<dbReference type="Pfam" id="PF00069">
    <property type="entry name" value="Pkinase"/>
    <property type="match status" value="1"/>
</dbReference>
<dbReference type="AlphaFoldDB" id="A0A8C5MFT8"/>
<evidence type="ECO:0000256" key="2">
    <source>
        <dbReference type="ARBA" id="ARBA00022679"/>
    </source>
</evidence>
<dbReference type="SUPFAM" id="SSF56327">
    <property type="entry name" value="LDH C-terminal domain-like"/>
    <property type="match status" value="1"/>
</dbReference>